<reference evidence="3" key="2">
    <citation type="journal article" date="2021" name="Genome Biol. Evol.">
        <title>Developing a high-quality reference genome for a parasitic bivalve with doubly uniparental inheritance (Bivalvia: Unionida).</title>
        <authorList>
            <person name="Smith C.H."/>
        </authorList>
    </citation>
    <scope>NUCLEOTIDE SEQUENCE</scope>
    <source>
        <strain evidence="3">CHS0354</strain>
        <tissue evidence="3">Mantle</tissue>
    </source>
</reference>
<dbReference type="Gene3D" id="1.10.1410.40">
    <property type="match status" value="1"/>
</dbReference>
<dbReference type="SUPFAM" id="SSF48452">
    <property type="entry name" value="TPR-like"/>
    <property type="match status" value="1"/>
</dbReference>
<proteinExistence type="predicted"/>
<dbReference type="AlphaFoldDB" id="A0AAE0STB2"/>
<keyword evidence="1" id="KW-0802">TPR repeat</keyword>
<comment type="caution">
    <text evidence="3">The sequence shown here is derived from an EMBL/GenBank/DDBJ whole genome shotgun (WGS) entry which is preliminary data.</text>
</comment>
<dbReference type="Pfam" id="PF20266">
    <property type="entry name" value="Mab-21_C"/>
    <property type="match status" value="1"/>
</dbReference>
<evidence type="ECO:0000313" key="3">
    <source>
        <dbReference type="EMBL" id="KAK3597218.1"/>
    </source>
</evidence>
<name>A0AAE0STB2_9BIVA</name>
<evidence type="ECO:0000256" key="1">
    <source>
        <dbReference type="PROSITE-ProRule" id="PRU00339"/>
    </source>
</evidence>
<reference evidence="3" key="3">
    <citation type="submission" date="2023-05" db="EMBL/GenBank/DDBJ databases">
        <authorList>
            <person name="Smith C.H."/>
        </authorList>
    </citation>
    <scope>NUCLEOTIDE SEQUENCE</scope>
    <source>
        <strain evidence="3">CHS0354</strain>
        <tissue evidence="3">Mantle</tissue>
    </source>
</reference>
<dbReference type="PANTHER" id="PTHR10656:SF69">
    <property type="entry name" value="MAB-21-LIKE HHH_H2TH-LIKE DOMAIN-CONTAINING PROTEIN"/>
    <property type="match status" value="1"/>
</dbReference>
<dbReference type="SMART" id="SM00028">
    <property type="entry name" value="TPR"/>
    <property type="match status" value="1"/>
</dbReference>
<gene>
    <name evidence="3" type="ORF">CHS0354_004970</name>
</gene>
<organism evidence="3 4">
    <name type="scientific">Potamilus streckersoni</name>
    <dbReference type="NCBI Taxonomy" id="2493646"/>
    <lineage>
        <taxon>Eukaryota</taxon>
        <taxon>Metazoa</taxon>
        <taxon>Spiralia</taxon>
        <taxon>Lophotrochozoa</taxon>
        <taxon>Mollusca</taxon>
        <taxon>Bivalvia</taxon>
        <taxon>Autobranchia</taxon>
        <taxon>Heteroconchia</taxon>
        <taxon>Palaeoheterodonta</taxon>
        <taxon>Unionida</taxon>
        <taxon>Unionoidea</taxon>
        <taxon>Unionidae</taxon>
        <taxon>Ambleminae</taxon>
        <taxon>Lampsilini</taxon>
        <taxon>Potamilus</taxon>
    </lineage>
</organism>
<sequence length="727" mass="83719">MEECDAPRRFSEQLRRVLKMDGVSQSRLKTLRSWTYLMEVIYTHLHSKRMLHSGSAFEGSVTNGSDVDYMRIDPGIAAVNKQKEDDMHAGYIYLLETADVRPGYIKLVLMNKDHIKVGPEGTDIVTSKIVEEYLFQAENTKWYISSEKYTDFHLRLLKNTDKFSSLGMTKPSFYVHGPCTTTLYNNTSSRAFVIAGECDSAFGVECVNWPLEADEWLERKRDKGWPSDTIIEVIRSMPCYILPVGDPKSKTQHLEWRFAFVPAERELVWSFNDCQIQCYTILKCLKRKYLNAIVQDELSSFCMKTIVFWISEEEGLEMWTPKNLLECIRRCLIRLRESIDSTFLSHYFLRKRNLLFAKFEDEKLKQTTMRQISEINDNLLPFILECDAVRNSTMDKYIRLWPLCHKDLIAFLDANQNLAPDVPVVFNELEQILKLMKTTDLNATIACFPTSFQALEETAKAVMKLPPDIDRHLMESTRCFLGVRIGMTLLDEFCISTNESRKAELTYAANTCFYHSANMDGLCGRLYMSTFYFISGSIEKAETILRDIFSTNRVLFYGGLCRKASSTSLFSTARGNQTELIDNNFKITRSTFTGDMVFTSTDVSCVPQGLEYECMLLGKNMNWNFCLIHPLVYARYLHFEVAHALKKPMEFEESLTHLSDVVKNMEGTFEEHRALNLLGLCYSKLGRMRHAVQCFVRSLLITPTVGNSACYHLCVIAYRLLDESGTI</sequence>
<protein>
    <recommendedName>
        <fullName evidence="2">Mab-21-like HhH/H2TH-like domain-containing protein</fullName>
    </recommendedName>
</protein>
<dbReference type="PROSITE" id="PS50005">
    <property type="entry name" value="TPR"/>
    <property type="match status" value="1"/>
</dbReference>
<feature type="repeat" description="TPR" evidence="1">
    <location>
        <begin position="672"/>
        <end position="705"/>
    </location>
</feature>
<feature type="domain" description="Mab-21-like HhH/H2TH-like" evidence="2">
    <location>
        <begin position="274"/>
        <end position="367"/>
    </location>
</feature>
<dbReference type="InterPro" id="IPR019734">
    <property type="entry name" value="TPR_rpt"/>
</dbReference>
<evidence type="ECO:0000259" key="2">
    <source>
        <dbReference type="Pfam" id="PF20266"/>
    </source>
</evidence>
<evidence type="ECO:0000313" key="4">
    <source>
        <dbReference type="Proteomes" id="UP001195483"/>
    </source>
</evidence>
<dbReference type="Proteomes" id="UP001195483">
    <property type="component" value="Unassembled WGS sequence"/>
</dbReference>
<dbReference type="InterPro" id="IPR046906">
    <property type="entry name" value="Mab-21_HhH/H2TH-like"/>
</dbReference>
<reference evidence="3" key="1">
    <citation type="journal article" date="2021" name="Genome Biol. Evol.">
        <title>A High-Quality Reference Genome for a Parasitic Bivalve with Doubly Uniparental Inheritance (Bivalvia: Unionida).</title>
        <authorList>
            <person name="Smith C.H."/>
        </authorList>
    </citation>
    <scope>NUCLEOTIDE SEQUENCE</scope>
    <source>
        <strain evidence="3">CHS0354</strain>
    </source>
</reference>
<keyword evidence="4" id="KW-1185">Reference proteome</keyword>
<dbReference type="SMART" id="SM01265">
    <property type="entry name" value="Mab-21"/>
    <property type="match status" value="1"/>
</dbReference>
<dbReference type="EMBL" id="JAEAOA010000363">
    <property type="protein sequence ID" value="KAK3597218.1"/>
    <property type="molecule type" value="Genomic_DNA"/>
</dbReference>
<dbReference type="InterPro" id="IPR011990">
    <property type="entry name" value="TPR-like_helical_dom_sf"/>
</dbReference>
<dbReference type="InterPro" id="IPR024810">
    <property type="entry name" value="MAB21L/cGLR"/>
</dbReference>
<dbReference type="PANTHER" id="PTHR10656">
    <property type="entry name" value="CELL FATE DETERMINING PROTEIN MAB21-RELATED"/>
    <property type="match status" value="1"/>
</dbReference>
<accession>A0AAE0STB2</accession>